<proteinExistence type="predicted"/>
<name>A0ABQ7ADJ7_BRACR</name>
<dbReference type="Proteomes" id="UP000266723">
    <property type="component" value="Unassembled WGS sequence"/>
</dbReference>
<comment type="caution">
    <text evidence="1">The sequence shown here is derived from an EMBL/GenBank/DDBJ whole genome shotgun (WGS) entry which is preliminary data.</text>
</comment>
<keyword evidence="2" id="KW-1185">Reference proteome</keyword>
<accession>A0ABQ7ADJ7</accession>
<gene>
    <name evidence="1" type="ORF">DY000_02053643</name>
</gene>
<sequence>MDKSGSNPWSQSEFLRFLNRKVQTLTPIKMKQERVRSNPEGGELRVWDEGRLVDPTRRRVSWLVHPVQLAPSGSYTMGVLLSGIRCLRP</sequence>
<organism evidence="1 2">
    <name type="scientific">Brassica cretica</name>
    <name type="common">Mustard</name>
    <dbReference type="NCBI Taxonomy" id="69181"/>
    <lineage>
        <taxon>Eukaryota</taxon>
        <taxon>Viridiplantae</taxon>
        <taxon>Streptophyta</taxon>
        <taxon>Embryophyta</taxon>
        <taxon>Tracheophyta</taxon>
        <taxon>Spermatophyta</taxon>
        <taxon>Magnoliopsida</taxon>
        <taxon>eudicotyledons</taxon>
        <taxon>Gunneridae</taxon>
        <taxon>Pentapetalae</taxon>
        <taxon>rosids</taxon>
        <taxon>malvids</taxon>
        <taxon>Brassicales</taxon>
        <taxon>Brassicaceae</taxon>
        <taxon>Brassiceae</taxon>
        <taxon>Brassica</taxon>
    </lineage>
</organism>
<dbReference type="EMBL" id="QGKV02002055">
    <property type="protein sequence ID" value="KAF3495746.1"/>
    <property type="molecule type" value="Genomic_DNA"/>
</dbReference>
<protein>
    <submittedName>
        <fullName evidence="1">Uncharacterized protein</fullName>
    </submittedName>
</protein>
<evidence type="ECO:0000313" key="2">
    <source>
        <dbReference type="Proteomes" id="UP000266723"/>
    </source>
</evidence>
<reference evidence="1 2" key="1">
    <citation type="journal article" date="2020" name="BMC Genomics">
        <title>Intraspecific diversification of the crop wild relative Brassica cretica Lam. using demographic model selection.</title>
        <authorList>
            <person name="Kioukis A."/>
            <person name="Michalopoulou V.A."/>
            <person name="Briers L."/>
            <person name="Pirintsos S."/>
            <person name="Studholme D.J."/>
            <person name="Pavlidis P."/>
            <person name="Sarris P.F."/>
        </authorList>
    </citation>
    <scope>NUCLEOTIDE SEQUENCE [LARGE SCALE GENOMIC DNA]</scope>
    <source>
        <strain evidence="2">cv. PFS-1207/04</strain>
    </source>
</reference>
<evidence type="ECO:0000313" key="1">
    <source>
        <dbReference type="EMBL" id="KAF3495746.1"/>
    </source>
</evidence>